<reference evidence="7 8" key="1">
    <citation type="submission" date="2017-05" db="EMBL/GenBank/DDBJ databases">
        <authorList>
            <person name="Varghese N."/>
            <person name="Submissions S."/>
        </authorList>
    </citation>
    <scope>NUCLEOTIDE SEQUENCE [LARGE SCALE GENOMIC DNA]</scope>
    <source>
        <strain evidence="7 8">DSM 28009</strain>
    </source>
</reference>
<dbReference type="PANTHER" id="PTHR34001">
    <property type="entry name" value="BLL7405 PROTEIN"/>
    <property type="match status" value="1"/>
</dbReference>
<evidence type="ECO:0000313" key="8">
    <source>
        <dbReference type="Proteomes" id="UP000319555"/>
    </source>
</evidence>
<dbReference type="SUPFAM" id="SSF56925">
    <property type="entry name" value="OMPA-like"/>
    <property type="match status" value="1"/>
</dbReference>
<evidence type="ECO:0000256" key="2">
    <source>
        <dbReference type="ARBA" id="ARBA00022729"/>
    </source>
</evidence>
<keyword evidence="8" id="KW-1185">Reference proteome</keyword>
<organism evidence="7 8">
    <name type="scientific">Ruegeria faecimaris</name>
    <dbReference type="NCBI Taxonomy" id="686389"/>
    <lineage>
        <taxon>Bacteria</taxon>
        <taxon>Pseudomonadati</taxon>
        <taxon>Pseudomonadota</taxon>
        <taxon>Alphaproteobacteria</taxon>
        <taxon>Rhodobacterales</taxon>
        <taxon>Roseobacteraceae</taxon>
        <taxon>Ruegeria</taxon>
    </lineage>
</organism>
<dbReference type="RefSeq" id="WP_246097315.1">
    <property type="nucleotide sequence ID" value="NZ_FXTE01000014.1"/>
</dbReference>
<dbReference type="InterPro" id="IPR051692">
    <property type="entry name" value="OMP-like"/>
</dbReference>
<protein>
    <submittedName>
        <fullName evidence="7">Opacity protein</fullName>
    </submittedName>
</protein>
<dbReference type="Proteomes" id="UP000319555">
    <property type="component" value="Unassembled WGS sequence"/>
</dbReference>
<keyword evidence="3" id="KW-0472">Membrane</keyword>
<evidence type="ECO:0000256" key="5">
    <source>
        <dbReference type="SAM" id="SignalP"/>
    </source>
</evidence>
<comment type="subcellular location">
    <subcellularLocation>
        <location evidence="1">Membrane</location>
    </subcellularLocation>
</comment>
<evidence type="ECO:0000313" key="7">
    <source>
        <dbReference type="EMBL" id="SMO88321.1"/>
    </source>
</evidence>
<dbReference type="Pfam" id="PF13505">
    <property type="entry name" value="OMP_b-brl"/>
    <property type="match status" value="1"/>
</dbReference>
<evidence type="ECO:0000259" key="6">
    <source>
        <dbReference type="Pfam" id="PF13505"/>
    </source>
</evidence>
<dbReference type="InterPro" id="IPR027385">
    <property type="entry name" value="Beta-barrel_OMP"/>
</dbReference>
<dbReference type="Gene3D" id="2.40.160.20">
    <property type="match status" value="1"/>
</dbReference>
<dbReference type="AlphaFoldDB" id="A0A521EY16"/>
<sequence length="254" mass="27214">MKNLKVSAGPNIRVALPAMATLFLVLNSAAAGNLDPDLSEPPVISSARYGSDVSAFYLGLTAGYSTSGSDRFGLTTPTDTFAVGELDLTGSYGGIRGGWRGLLPAKGGRDYVYGVELGYDFGSLDDEVSTQIGTSVVNGGSEISDVISIRFRNGLTNPSGRVLYFISVGYVHGDITTTSSITSGATTQSFQDKDSRKGFSASIGAEHKLNENWSITGEYEYVRFDSETVEFDNGFTTKSTPRYRGLRFGLNYQF</sequence>
<evidence type="ECO:0000256" key="4">
    <source>
        <dbReference type="ARBA" id="ARBA00038306"/>
    </source>
</evidence>
<dbReference type="InterPro" id="IPR011250">
    <property type="entry name" value="OMP/PagP_B-barrel"/>
</dbReference>
<comment type="similarity">
    <text evidence="4">Belongs to the Omp25/RopB family.</text>
</comment>
<dbReference type="EMBL" id="FXTE01000014">
    <property type="protein sequence ID" value="SMO88321.1"/>
    <property type="molecule type" value="Genomic_DNA"/>
</dbReference>
<gene>
    <name evidence="7" type="ORF">SAMN06265380_11465</name>
</gene>
<accession>A0A521EY16</accession>
<keyword evidence="2 5" id="KW-0732">Signal</keyword>
<dbReference type="GO" id="GO:0016020">
    <property type="term" value="C:membrane"/>
    <property type="evidence" value="ECO:0007669"/>
    <property type="project" value="UniProtKB-SubCell"/>
</dbReference>
<dbReference type="PANTHER" id="PTHR34001:SF3">
    <property type="entry name" value="BLL7405 PROTEIN"/>
    <property type="match status" value="1"/>
</dbReference>
<proteinExistence type="inferred from homology"/>
<feature type="signal peptide" evidence="5">
    <location>
        <begin position="1"/>
        <end position="31"/>
    </location>
</feature>
<feature type="domain" description="Outer membrane protein beta-barrel" evidence="6">
    <location>
        <begin position="50"/>
        <end position="254"/>
    </location>
</feature>
<name>A0A521EY16_9RHOB</name>
<feature type="chain" id="PRO_5022130770" evidence="5">
    <location>
        <begin position="32"/>
        <end position="254"/>
    </location>
</feature>
<evidence type="ECO:0000256" key="1">
    <source>
        <dbReference type="ARBA" id="ARBA00004370"/>
    </source>
</evidence>
<evidence type="ECO:0000256" key="3">
    <source>
        <dbReference type="ARBA" id="ARBA00023136"/>
    </source>
</evidence>